<feature type="domain" description="BON" evidence="1">
    <location>
        <begin position="3"/>
        <end position="71"/>
    </location>
</feature>
<dbReference type="InterPro" id="IPR051686">
    <property type="entry name" value="Lipoprotein_DolP"/>
</dbReference>
<dbReference type="RefSeq" id="WP_146790883.1">
    <property type="nucleotide sequence ID" value="NZ_BAABIO010000003.1"/>
</dbReference>
<dbReference type="PANTHER" id="PTHR34606">
    <property type="entry name" value="BON DOMAIN-CONTAINING PROTEIN"/>
    <property type="match status" value="1"/>
</dbReference>
<dbReference type="OrthoDB" id="870892at2"/>
<reference evidence="2 3" key="1">
    <citation type="journal article" date="2015" name="Int. J. Syst. Evol. Microbiol.">
        <title>Flavisolibacter ginsenosidimutans sp. nov., with ginsenoside-converting activity isolated from soil used for cultivating ginseng.</title>
        <authorList>
            <person name="Zhao Y."/>
            <person name="Liu Q."/>
            <person name="Kang M.S."/>
            <person name="Jin F."/>
            <person name="Yu H."/>
            <person name="Im W.T."/>
        </authorList>
    </citation>
    <scope>NUCLEOTIDE SEQUENCE [LARGE SCALE GENOMIC DNA]</scope>
    <source>
        <strain evidence="2 3">Gsoil 636</strain>
    </source>
</reference>
<dbReference type="Gene3D" id="3.30.1340.30">
    <property type="match status" value="3"/>
</dbReference>
<dbReference type="Pfam" id="PF04972">
    <property type="entry name" value="BON"/>
    <property type="match status" value="3"/>
</dbReference>
<dbReference type="InterPro" id="IPR014004">
    <property type="entry name" value="Transpt-assoc_nodulatn_dom_bac"/>
</dbReference>
<protein>
    <submittedName>
        <fullName evidence="2">BON domain-containing protein</fullName>
    </submittedName>
</protein>
<name>A0A5B8UP31_9BACT</name>
<dbReference type="Proteomes" id="UP000321204">
    <property type="component" value="Chromosome"/>
</dbReference>
<evidence type="ECO:0000259" key="1">
    <source>
        <dbReference type="PROSITE" id="PS50914"/>
    </source>
</evidence>
<evidence type="ECO:0000313" key="2">
    <source>
        <dbReference type="EMBL" id="QEC57989.1"/>
    </source>
</evidence>
<dbReference type="EMBL" id="CP042433">
    <property type="protein sequence ID" value="QEC57989.1"/>
    <property type="molecule type" value="Genomic_DNA"/>
</dbReference>
<dbReference type="SMART" id="SM00749">
    <property type="entry name" value="BON"/>
    <property type="match status" value="3"/>
</dbReference>
<proteinExistence type="predicted"/>
<accession>A0A5B8UP31</accession>
<sequence length="224" mass="24764">MENNQTLQRDVLDALKWEPLLKDTQIGVTAEDGIVTLTGTVDSYAKKVEAEDAAKNVIGVKAVVEKIEIKFYSPLATRNDHEIASEVINAFERNKQIPADRVKVRVENAWVTLEGELPWNFQKEAVQKAVKVLFGIKGITDTITIKAETQDAVQEEELQNAFRRNASLDARKIAVDVSGTRITLSGTVTSGYQKSEAGRLAWNSPGVSHVQNDLVVEYGHAFVD</sequence>
<dbReference type="PROSITE" id="PS50914">
    <property type="entry name" value="BON"/>
    <property type="match status" value="3"/>
</dbReference>
<dbReference type="PANTHER" id="PTHR34606:SF15">
    <property type="entry name" value="BON DOMAIN-CONTAINING PROTEIN"/>
    <property type="match status" value="1"/>
</dbReference>
<dbReference type="AlphaFoldDB" id="A0A5B8UP31"/>
<keyword evidence="3" id="KW-1185">Reference proteome</keyword>
<dbReference type="KEGG" id="fgg:FSB75_19440"/>
<gene>
    <name evidence="2" type="ORF">FSB75_19440</name>
</gene>
<evidence type="ECO:0000313" key="3">
    <source>
        <dbReference type="Proteomes" id="UP000321204"/>
    </source>
</evidence>
<feature type="domain" description="BON" evidence="1">
    <location>
        <begin position="79"/>
        <end position="147"/>
    </location>
</feature>
<feature type="domain" description="BON" evidence="1">
    <location>
        <begin position="150"/>
        <end position="218"/>
    </location>
</feature>
<organism evidence="2 3">
    <name type="scientific">Flavisolibacter ginsenosidimutans</name>
    <dbReference type="NCBI Taxonomy" id="661481"/>
    <lineage>
        <taxon>Bacteria</taxon>
        <taxon>Pseudomonadati</taxon>
        <taxon>Bacteroidota</taxon>
        <taxon>Chitinophagia</taxon>
        <taxon>Chitinophagales</taxon>
        <taxon>Chitinophagaceae</taxon>
        <taxon>Flavisolibacter</taxon>
    </lineage>
</organism>
<dbReference type="InterPro" id="IPR007055">
    <property type="entry name" value="BON_dom"/>
</dbReference>